<protein>
    <submittedName>
        <fullName evidence="5">HTH domain protein</fullName>
    </submittedName>
</protein>
<name>A0A2K4ZHE6_9FIRM</name>
<dbReference type="GO" id="GO:0003700">
    <property type="term" value="F:DNA-binding transcription factor activity"/>
    <property type="evidence" value="ECO:0007669"/>
    <property type="project" value="InterPro"/>
</dbReference>
<evidence type="ECO:0000313" key="6">
    <source>
        <dbReference type="Proteomes" id="UP000236311"/>
    </source>
</evidence>
<accession>A0A2K4ZHE6</accession>
<dbReference type="PANTHER" id="PTHR34580">
    <property type="match status" value="1"/>
</dbReference>
<dbReference type="InterPro" id="IPR051534">
    <property type="entry name" value="CBASS_pafABC_assoc_protein"/>
</dbReference>
<evidence type="ECO:0000259" key="4">
    <source>
        <dbReference type="PROSITE" id="PS51000"/>
    </source>
</evidence>
<dbReference type="PIRSF" id="PIRSF016838">
    <property type="entry name" value="PafC"/>
    <property type="match status" value="1"/>
</dbReference>
<dbReference type="Pfam" id="PF13280">
    <property type="entry name" value="WYL"/>
    <property type="match status" value="1"/>
</dbReference>
<dbReference type="Gene3D" id="1.10.10.10">
    <property type="entry name" value="Winged helix-like DNA-binding domain superfamily/Winged helix DNA-binding domain"/>
    <property type="match status" value="1"/>
</dbReference>
<evidence type="ECO:0000313" key="5">
    <source>
        <dbReference type="EMBL" id="SOY29890.1"/>
    </source>
</evidence>
<dbReference type="AlphaFoldDB" id="A0A2K4ZHE6"/>
<dbReference type="RefSeq" id="WP_103239961.1">
    <property type="nucleotide sequence ID" value="NZ_JANJZD010000011.1"/>
</dbReference>
<evidence type="ECO:0000256" key="3">
    <source>
        <dbReference type="SAM" id="MobiDB-lite"/>
    </source>
</evidence>
<sequence length="316" mass="37124">MIYRLLNIIYVLMKKGTVTAGELAERFEVSVRTIYRDVESLNLAGIPVYARKGKNGGICLMETFVLDKLLVSEEEQQQILAALVSLRETGAEEEEEILKRLGDFFRMEPVNWVAIDFSDWSGRRNDLFVQIKKAILGRHVMTFDYYGRHGEMRSRTVEPVQLLFKEYTWYVKAFCRTRQDERLFKVLRMKRIRVLEETFDRKDGKMSESLTSEPQSQNVQSESMVSEQDSQDIPLEITLWIDKGEAYRIYDRFEEDEITILPSGDFEIHMKCYMDDWVYGLILSFGPAARVLEPRQVREEIGRRIRRMAESYGETE</sequence>
<reference evidence="5 6" key="1">
    <citation type="submission" date="2018-01" db="EMBL/GenBank/DDBJ databases">
        <authorList>
            <person name="Gaut B.S."/>
            <person name="Morton B.R."/>
            <person name="Clegg M.T."/>
            <person name="Duvall M.R."/>
        </authorList>
    </citation>
    <scope>NUCLEOTIDE SEQUENCE [LARGE SCALE GENOMIC DNA]</scope>
    <source>
        <strain evidence="5">GP69</strain>
    </source>
</reference>
<dbReference type="PROSITE" id="PS51000">
    <property type="entry name" value="HTH_DEOR_2"/>
    <property type="match status" value="1"/>
</dbReference>
<dbReference type="InterPro" id="IPR036388">
    <property type="entry name" value="WH-like_DNA-bd_sf"/>
</dbReference>
<keyword evidence="6" id="KW-1185">Reference proteome</keyword>
<organism evidence="5 6">
    <name type="scientific">Acetatifactor muris</name>
    <dbReference type="NCBI Taxonomy" id="879566"/>
    <lineage>
        <taxon>Bacteria</taxon>
        <taxon>Bacillati</taxon>
        <taxon>Bacillota</taxon>
        <taxon>Clostridia</taxon>
        <taxon>Lachnospirales</taxon>
        <taxon>Lachnospiraceae</taxon>
        <taxon>Acetatifactor</taxon>
    </lineage>
</organism>
<dbReference type="PANTHER" id="PTHR34580:SF1">
    <property type="entry name" value="PROTEIN PAFC"/>
    <property type="match status" value="1"/>
</dbReference>
<gene>
    <name evidence="5" type="ORF">AMURIS_02611</name>
</gene>
<keyword evidence="2" id="KW-0804">Transcription</keyword>
<feature type="compositionally biased region" description="Polar residues" evidence="3">
    <location>
        <begin position="208"/>
        <end position="228"/>
    </location>
</feature>
<keyword evidence="1" id="KW-0805">Transcription regulation</keyword>
<dbReference type="OrthoDB" id="9815009at2"/>
<dbReference type="SUPFAM" id="SSF46785">
    <property type="entry name" value="Winged helix' DNA-binding domain"/>
    <property type="match status" value="1"/>
</dbReference>
<dbReference type="InterPro" id="IPR001034">
    <property type="entry name" value="DeoR_HTH"/>
</dbReference>
<feature type="region of interest" description="Disordered" evidence="3">
    <location>
        <begin position="205"/>
        <end position="229"/>
    </location>
</feature>
<dbReference type="InterPro" id="IPR028349">
    <property type="entry name" value="PafC-like"/>
</dbReference>
<dbReference type="Pfam" id="PF08279">
    <property type="entry name" value="HTH_11"/>
    <property type="match status" value="1"/>
</dbReference>
<dbReference type="EMBL" id="OFSM01000012">
    <property type="protein sequence ID" value="SOY29890.1"/>
    <property type="molecule type" value="Genomic_DNA"/>
</dbReference>
<dbReference type="PROSITE" id="PS52050">
    <property type="entry name" value="WYL"/>
    <property type="match status" value="1"/>
</dbReference>
<dbReference type="InterPro" id="IPR026881">
    <property type="entry name" value="WYL_dom"/>
</dbReference>
<proteinExistence type="predicted"/>
<evidence type="ECO:0000256" key="2">
    <source>
        <dbReference type="ARBA" id="ARBA00023163"/>
    </source>
</evidence>
<feature type="domain" description="HTH deoR-type" evidence="4">
    <location>
        <begin position="1"/>
        <end position="56"/>
    </location>
</feature>
<dbReference type="InterPro" id="IPR036390">
    <property type="entry name" value="WH_DNA-bd_sf"/>
</dbReference>
<dbReference type="Proteomes" id="UP000236311">
    <property type="component" value="Unassembled WGS sequence"/>
</dbReference>
<dbReference type="Pfam" id="PF25583">
    <property type="entry name" value="WCX"/>
    <property type="match status" value="1"/>
</dbReference>
<dbReference type="InterPro" id="IPR057727">
    <property type="entry name" value="WCX_dom"/>
</dbReference>
<dbReference type="InterPro" id="IPR013196">
    <property type="entry name" value="HTH_11"/>
</dbReference>
<evidence type="ECO:0000256" key="1">
    <source>
        <dbReference type="ARBA" id="ARBA00023015"/>
    </source>
</evidence>